<dbReference type="Pfam" id="PF13086">
    <property type="entry name" value="AAA_11"/>
    <property type="match status" value="1"/>
</dbReference>
<evidence type="ECO:0000259" key="3">
    <source>
        <dbReference type="Pfam" id="PF13087"/>
    </source>
</evidence>
<reference evidence="5" key="2">
    <citation type="journal article" date="2021" name="PeerJ">
        <title>Extensive microbial diversity within the chicken gut microbiome revealed by metagenomics and culture.</title>
        <authorList>
            <person name="Gilroy R."/>
            <person name="Ravi A."/>
            <person name="Getino M."/>
            <person name="Pursley I."/>
            <person name="Horton D.L."/>
            <person name="Alikhan N.F."/>
            <person name="Baker D."/>
            <person name="Gharbi K."/>
            <person name="Hall N."/>
            <person name="Watson M."/>
            <person name="Adriaenssens E.M."/>
            <person name="Foster-Nyarko E."/>
            <person name="Jarju S."/>
            <person name="Secka A."/>
            <person name="Antonio M."/>
            <person name="Oren A."/>
            <person name="Chaudhuri R.R."/>
            <person name="La Ragione R."/>
            <person name="Hildebrand F."/>
            <person name="Pallen M.J."/>
        </authorList>
    </citation>
    <scope>NUCLEOTIDE SEQUENCE</scope>
    <source>
        <strain evidence="5">11159</strain>
    </source>
</reference>
<evidence type="ECO:0000256" key="1">
    <source>
        <dbReference type="SAM" id="Coils"/>
    </source>
</evidence>
<dbReference type="PANTHER" id="PTHR10887">
    <property type="entry name" value="DNA2/NAM7 HELICASE FAMILY"/>
    <property type="match status" value="1"/>
</dbReference>
<dbReference type="InterPro" id="IPR027417">
    <property type="entry name" value="P-loop_NTPase"/>
</dbReference>
<proteinExistence type="predicted"/>
<comment type="caution">
    <text evidence="5">The sequence shown here is derived from an EMBL/GenBank/DDBJ whole genome shotgun (WGS) entry which is preliminary data.</text>
</comment>
<evidence type="ECO:0000259" key="2">
    <source>
        <dbReference type="Pfam" id="PF13086"/>
    </source>
</evidence>
<evidence type="ECO:0008006" key="7">
    <source>
        <dbReference type="Google" id="ProtNLM"/>
    </source>
</evidence>
<organism evidence="5 6">
    <name type="scientific">Candidatus Onthovivens merdipullorum</name>
    <dbReference type="NCBI Taxonomy" id="2840889"/>
    <lineage>
        <taxon>Bacteria</taxon>
        <taxon>Bacillati</taxon>
        <taxon>Bacillota</taxon>
        <taxon>Bacilli</taxon>
        <taxon>Bacillales</taxon>
        <taxon>Candidatus Onthovivens</taxon>
    </lineage>
</organism>
<dbReference type="InterPro" id="IPR049468">
    <property type="entry name" value="Restrct_endonuc-II-like_dom"/>
</dbReference>
<gene>
    <name evidence="5" type="ORF">IAC58_02255</name>
</gene>
<feature type="domain" description="Restriction endonuclease type II-like" evidence="4">
    <location>
        <begin position="516"/>
        <end position="609"/>
    </location>
</feature>
<sequence length="836" mass="97666">FKKLFNNLKEIEGRLTEKYKFNLKYLKFESSDYFDQYIRLIKEELNEPRKFDDVVLVNKILDELEKTNFSTNFKDLFKLGILDENHLTNYYEVSLYKGIISNYMLDTDFSTFNGLMYNDLIDQYHQLVNEYSRLVILETASRISSNFPNLKVDFAQSSKVYQLNRLIKNGGQKTSIRKMLNELEDLIRTLCPCFLMSPLSAAQYLSVNSKKFDIVIFDEASQIPTYEAIGAISRGNSLIIAGDPEQLPPTNFFKANNVSDNEEYENLSDDYDDLESLLDDCLALNIKRNKLLWHYRSKHESLINFSNNLFYQNKLYTFPSPDNNLSRVSLHYVPYGNNIYGVNKEEAREVLKEVIRRFNNPKQCHKTIGIITFNIKQQEYITDLINDYFDTHPDISLINENNKDQLFVKNLESVQGDERDVILFSIGFSKNKNNQLNLFFGPLSLDKGERRLNVAITRAREEMIVFSSIKASDIDSSKAKNLGADALKSFLAYAEYGNKTLIKNSSNLIKHELGIEKSIQKDLKIKGYDSDIAIGDSKFRIDIGIKGEDGTYKLGIICDGESYYKDNTCRDRNVIQVMMVNSLKWKIYRVWTIEYYRNPKKVINDIIDILKNIDNYKFNDESLNVEKIDVQFKKKKPITIDNGIEYKKYMVAIPYTYNIHYKNSLHYHRELVNYLNDLIKVEGPISLDLIKERFKELIDVKKWGTNVEILFNANFSAVNKIVNYSLTKRFFWPPDTTEFVLKNYRKSPYYIRTLDNIPLEEYIVALDEIMFEQNDIALVDAIKLLASKFSYQKVSDVTNEILTKVIKEICDKNASRFKLYVNDLDNEIHIKINYLK</sequence>
<dbReference type="InterPro" id="IPR041679">
    <property type="entry name" value="DNA2/NAM7-like_C"/>
</dbReference>
<evidence type="ECO:0000313" key="5">
    <source>
        <dbReference type="EMBL" id="MBO8427367.1"/>
    </source>
</evidence>
<dbReference type="InterPro" id="IPR011335">
    <property type="entry name" value="Restrct_endonuc-II-like"/>
</dbReference>
<dbReference type="EMBL" id="JADIMY010000048">
    <property type="protein sequence ID" value="MBO8427367.1"/>
    <property type="molecule type" value="Genomic_DNA"/>
</dbReference>
<name>A0A9D9DGQ1_9BACL</name>
<dbReference type="SUPFAM" id="SSF52540">
    <property type="entry name" value="P-loop containing nucleoside triphosphate hydrolases"/>
    <property type="match status" value="1"/>
</dbReference>
<dbReference type="Gene3D" id="3.40.50.300">
    <property type="entry name" value="P-loop containing nucleotide triphosphate hydrolases"/>
    <property type="match status" value="2"/>
</dbReference>
<evidence type="ECO:0000313" key="6">
    <source>
        <dbReference type="Proteomes" id="UP000823613"/>
    </source>
</evidence>
<dbReference type="InterPro" id="IPR047187">
    <property type="entry name" value="SF1_C_Upf1"/>
</dbReference>
<accession>A0A9D9DGQ1</accession>
<dbReference type="GO" id="GO:0004386">
    <property type="term" value="F:helicase activity"/>
    <property type="evidence" value="ECO:0007669"/>
    <property type="project" value="InterPro"/>
</dbReference>
<dbReference type="Proteomes" id="UP000823613">
    <property type="component" value="Unassembled WGS sequence"/>
</dbReference>
<dbReference type="SUPFAM" id="SSF52980">
    <property type="entry name" value="Restriction endonuclease-like"/>
    <property type="match status" value="1"/>
</dbReference>
<feature type="domain" description="DNA2/NAM7 helicase-like C-terminal" evidence="3">
    <location>
        <begin position="275"/>
        <end position="468"/>
    </location>
</feature>
<keyword evidence="1" id="KW-0175">Coiled coil</keyword>
<reference evidence="5" key="1">
    <citation type="submission" date="2020-10" db="EMBL/GenBank/DDBJ databases">
        <authorList>
            <person name="Gilroy R."/>
        </authorList>
    </citation>
    <scope>NUCLEOTIDE SEQUENCE</scope>
    <source>
        <strain evidence="5">11159</strain>
    </source>
</reference>
<dbReference type="InterPro" id="IPR045055">
    <property type="entry name" value="DNA2/NAM7-like"/>
</dbReference>
<dbReference type="InterPro" id="IPR041677">
    <property type="entry name" value="DNA2/NAM7_AAA_11"/>
</dbReference>
<dbReference type="Pfam" id="PF13087">
    <property type="entry name" value="AAA_12"/>
    <property type="match status" value="1"/>
</dbReference>
<feature type="non-terminal residue" evidence="5">
    <location>
        <position position="1"/>
    </location>
</feature>
<dbReference type="AlphaFoldDB" id="A0A9D9DGQ1"/>
<protein>
    <recommendedName>
        <fullName evidence="7">DNA helicase</fullName>
    </recommendedName>
</protein>
<dbReference type="CDD" id="cd18808">
    <property type="entry name" value="SF1_C_Upf1"/>
    <property type="match status" value="1"/>
</dbReference>
<feature type="domain" description="DNA2/NAM7 helicase helicase" evidence="2">
    <location>
        <begin position="201"/>
        <end position="251"/>
    </location>
</feature>
<evidence type="ECO:0000259" key="4">
    <source>
        <dbReference type="Pfam" id="PF18741"/>
    </source>
</evidence>
<dbReference type="Pfam" id="PF18741">
    <property type="entry name" value="MTES_1575"/>
    <property type="match status" value="1"/>
</dbReference>
<feature type="coiled-coil region" evidence="1">
    <location>
        <begin position="257"/>
        <end position="284"/>
    </location>
</feature>